<evidence type="ECO:0000256" key="9">
    <source>
        <dbReference type="ARBA" id="ARBA00022741"/>
    </source>
</evidence>
<evidence type="ECO:0000256" key="2">
    <source>
        <dbReference type="ARBA" id="ARBA00004496"/>
    </source>
</evidence>
<dbReference type="InterPro" id="IPR015824">
    <property type="entry name" value="Phosphoglycerate_kinase_N"/>
</dbReference>
<dbReference type="EC" id="2.7.2.3" evidence="5 13"/>
<feature type="binding site" evidence="13">
    <location>
        <position position="40"/>
    </location>
    <ligand>
        <name>substrate</name>
    </ligand>
</feature>
<evidence type="ECO:0000256" key="12">
    <source>
        <dbReference type="ARBA" id="ARBA00023152"/>
    </source>
</evidence>
<keyword evidence="9 13" id="KW-0547">Nucleotide-binding</keyword>
<evidence type="ECO:0000313" key="16">
    <source>
        <dbReference type="EMBL" id="OGD15096.1"/>
    </source>
</evidence>
<feature type="binding site" evidence="13 14">
    <location>
        <position position="340"/>
    </location>
    <ligand>
        <name>ATP</name>
        <dbReference type="ChEBI" id="CHEBI:30616"/>
    </ligand>
</feature>
<keyword evidence="8 13" id="KW-0808">Transferase</keyword>
<dbReference type="InterPro" id="IPR036043">
    <property type="entry name" value="Phosphoglycerate_kinase_sf"/>
</dbReference>
<evidence type="ECO:0000256" key="4">
    <source>
        <dbReference type="ARBA" id="ARBA00008982"/>
    </source>
</evidence>
<keyword evidence="7 13" id="KW-0963">Cytoplasm</keyword>
<reference evidence="16 17" key="1">
    <citation type="journal article" date="2016" name="Nat. Commun.">
        <title>Thousands of microbial genomes shed light on interconnected biogeochemical processes in an aquifer system.</title>
        <authorList>
            <person name="Anantharaman K."/>
            <person name="Brown C.T."/>
            <person name="Hug L.A."/>
            <person name="Sharon I."/>
            <person name="Castelle C.J."/>
            <person name="Probst A.J."/>
            <person name="Thomas B.C."/>
            <person name="Singh A."/>
            <person name="Wilkins M.J."/>
            <person name="Karaoz U."/>
            <person name="Brodie E.L."/>
            <person name="Williams K.H."/>
            <person name="Hubbard S.S."/>
            <person name="Banfield J.F."/>
        </authorList>
    </citation>
    <scope>NUCLEOTIDE SEQUENCE [LARGE SCALE GENOMIC DNA]</scope>
</reference>
<evidence type="ECO:0000256" key="8">
    <source>
        <dbReference type="ARBA" id="ARBA00022679"/>
    </source>
</evidence>
<proteinExistence type="inferred from homology"/>
<dbReference type="PRINTS" id="PR00477">
    <property type="entry name" value="PHGLYCKINASE"/>
</dbReference>
<dbReference type="GO" id="GO:0006094">
    <property type="term" value="P:gluconeogenesis"/>
    <property type="evidence" value="ECO:0007669"/>
    <property type="project" value="TreeGrafter"/>
</dbReference>
<name>A0A1F5AA49_9BACT</name>
<gene>
    <name evidence="13" type="primary">pgk</name>
    <name evidence="16" type="ORF">A2V47_02250</name>
</gene>
<dbReference type="Pfam" id="PF00162">
    <property type="entry name" value="PGK"/>
    <property type="match status" value="1"/>
</dbReference>
<evidence type="ECO:0000256" key="15">
    <source>
        <dbReference type="RuleBase" id="RU000532"/>
    </source>
</evidence>
<evidence type="ECO:0000256" key="14">
    <source>
        <dbReference type="PIRSR" id="PIRSR000724-2"/>
    </source>
</evidence>
<evidence type="ECO:0000256" key="6">
    <source>
        <dbReference type="ARBA" id="ARBA00016471"/>
    </source>
</evidence>
<dbReference type="Proteomes" id="UP000177701">
    <property type="component" value="Unassembled WGS sequence"/>
</dbReference>
<comment type="caution">
    <text evidence="13">Lacks conserved residue(s) required for the propagation of feature annotation.</text>
</comment>
<dbReference type="FunFam" id="3.40.50.1260:FF:000006">
    <property type="entry name" value="Phosphoglycerate kinase"/>
    <property type="match status" value="1"/>
</dbReference>
<protein>
    <recommendedName>
        <fullName evidence="6 13">Phosphoglycerate kinase</fullName>
        <ecNumber evidence="5 13">2.7.2.3</ecNumber>
    </recommendedName>
</protein>
<comment type="caution">
    <text evidence="16">The sequence shown here is derived from an EMBL/GenBank/DDBJ whole genome shotgun (WGS) entry which is preliminary data.</text>
</comment>
<evidence type="ECO:0000256" key="13">
    <source>
        <dbReference type="HAMAP-Rule" id="MF_00145"/>
    </source>
</evidence>
<keyword evidence="11 13" id="KW-0067">ATP-binding</keyword>
<organism evidence="16 17">
    <name type="scientific">Candidatus Sediminicultor quintus</name>
    <dbReference type="NCBI Taxonomy" id="1797291"/>
    <lineage>
        <taxon>Bacteria</taxon>
        <taxon>Pseudomonadati</taxon>
        <taxon>Atribacterota</taxon>
        <taxon>Candidatus Phoenicimicrobiia</taxon>
        <taxon>Candidatus Pheonicimicrobiales</taxon>
        <taxon>Candidatus Phoenicimicrobiaceae</taxon>
        <taxon>Candidatus Sediminicultor</taxon>
    </lineage>
</organism>
<dbReference type="GO" id="GO:0005829">
    <property type="term" value="C:cytosol"/>
    <property type="evidence" value="ECO:0007669"/>
    <property type="project" value="TreeGrafter"/>
</dbReference>
<accession>A0A1F5AA49</accession>
<dbReference type="PANTHER" id="PTHR11406">
    <property type="entry name" value="PHOSPHOGLYCERATE KINASE"/>
    <property type="match status" value="1"/>
</dbReference>
<feature type="binding site" evidence="13">
    <location>
        <position position="167"/>
    </location>
    <ligand>
        <name>substrate</name>
    </ligand>
</feature>
<dbReference type="HAMAP" id="MF_00145">
    <property type="entry name" value="Phosphoglyc_kinase"/>
    <property type="match status" value="1"/>
</dbReference>
<feature type="binding site" evidence="13 14">
    <location>
        <begin position="366"/>
        <end position="369"/>
    </location>
    <ligand>
        <name>ATP</name>
        <dbReference type="ChEBI" id="CHEBI:30616"/>
    </ligand>
</feature>
<keyword evidence="12 13" id="KW-0324">Glycolysis</keyword>
<dbReference type="GO" id="GO:0005524">
    <property type="term" value="F:ATP binding"/>
    <property type="evidence" value="ECO:0007669"/>
    <property type="project" value="UniProtKB-KW"/>
</dbReference>
<dbReference type="InterPro" id="IPR001576">
    <property type="entry name" value="Phosphoglycerate_kinase"/>
</dbReference>
<evidence type="ECO:0000256" key="7">
    <source>
        <dbReference type="ARBA" id="ARBA00022490"/>
    </source>
</evidence>
<evidence type="ECO:0000256" key="5">
    <source>
        <dbReference type="ARBA" id="ARBA00013061"/>
    </source>
</evidence>
<dbReference type="Gene3D" id="3.40.50.1260">
    <property type="entry name" value="Phosphoglycerate kinase, N-terminal domain"/>
    <property type="match status" value="2"/>
</dbReference>
<sequence length="419" mass="46222">MINGMYTLDDFNLKGKTILARFDMNSPLDPKTREPIDITRIKESLPTLKELTEKGAKTVILIHQGSDIEYHNYASTEPHSRIISQLLGKPVEYIDDVYGPAARDKIRNLENGQILMLENVRFMAEEMTLFETKLNLTPEEQAKTLVVRKLAPLADLYICDAFAAAHRSQPTLVGMEEVLPSAMGRLLEKEITSLNQLLKNPDKPCIFILGGAKIQDAFLMMSSVLENEVADLILTGGLVAHIMLLAKGISLGKPSEDLIKNKNLEEYIDQAKGILNKFEDRIELPGDSAYLSGERKEVEVSNLPVEYTLMDIGSNTISKYEQIIKCAKTIFFNGPVGVFEKTETELGTKSILSAIAKSNTFSVIGGGDSITAVNKYNLANNISYISTGGGALVRFLSGEELPAIKALKKSAKKFKCNND</sequence>
<dbReference type="GO" id="GO:0006096">
    <property type="term" value="P:glycolytic process"/>
    <property type="evidence" value="ECO:0007669"/>
    <property type="project" value="UniProtKB-UniRule"/>
</dbReference>
<evidence type="ECO:0000313" key="17">
    <source>
        <dbReference type="Proteomes" id="UP000177701"/>
    </source>
</evidence>
<dbReference type="FunFam" id="3.40.50.1260:FF:000012">
    <property type="entry name" value="Phosphoglycerate kinase"/>
    <property type="match status" value="1"/>
</dbReference>
<evidence type="ECO:0000256" key="11">
    <source>
        <dbReference type="ARBA" id="ARBA00022840"/>
    </source>
</evidence>
<dbReference type="AlphaFoldDB" id="A0A1F5AA49"/>
<dbReference type="PANTHER" id="PTHR11406:SF23">
    <property type="entry name" value="PHOSPHOGLYCERATE KINASE 1, CHLOROPLASTIC-RELATED"/>
    <property type="match status" value="1"/>
</dbReference>
<dbReference type="GO" id="GO:0043531">
    <property type="term" value="F:ADP binding"/>
    <property type="evidence" value="ECO:0007669"/>
    <property type="project" value="TreeGrafter"/>
</dbReference>
<feature type="binding site" evidence="13">
    <location>
        <begin position="23"/>
        <end position="25"/>
    </location>
    <ligand>
        <name>substrate</name>
    </ligand>
</feature>
<evidence type="ECO:0000256" key="3">
    <source>
        <dbReference type="ARBA" id="ARBA00004838"/>
    </source>
</evidence>
<dbReference type="GO" id="GO:0004618">
    <property type="term" value="F:phosphoglycerate kinase activity"/>
    <property type="evidence" value="ECO:0007669"/>
    <property type="project" value="UniProtKB-UniRule"/>
</dbReference>
<dbReference type="STRING" id="1797291.A2V47_02250"/>
<comment type="subcellular location">
    <subcellularLocation>
        <location evidence="2 13">Cytoplasm</location>
    </subcellularLocation>
</comment>
<keyword evidence="10 13" id="KW-0418">Kinase</keyword>
<dbReference type="SUPFAM" id="SSF53748">
    <property type="entry name" value="Phosphoglycerate kinase"/>
    <property type="match status" value="1"/>
</dbReference>
<evidence type="ECO:0000256" key="1">
    <source>
        <dbReference type="ARBA" id="ARBA00000642"/>
    </source>
</evidence>
<comment type="pathway">
    <text evidence="3 13">Carbohydrate degradation; glycolysis; pyruvate from D-glyceraldehyde 3-phosphate: step 2/5.</text>
</comment>
<comment type="subunit">
    <text evidence="13">Monomer.</text>
</comment>
<dbReference type="EMBL" id="MEYH01000068">
    <property type="protein sequence ID" value="OGD15096.1"/>
    <property type="molecule type" value="Genomic_DNA"/>
</dbReference>
<dbReference type="PIRSF" id="PIRSF000724">
    <property type="entry name" value="Pgk"/>
    <property type="match status" value="1"/>
</dbReference>
<evidence type="ECO:0000256" key="10">
    <source>
        <dbReference type="ARBA" id="ARBA00022777"/>
    </source>
</evidence>
<comment type="catalytic activity">
    <reaction evidence="1 13 15">
        <text>(2R)-3-phosphoglycerate + ATP = (2R)-3-phospho-glyceroyl phosphate + ADP</text>
        <dbReference type="Rhea" id="RHEA:14801"/>
        <dbReference type="ChEBI" id="CHEBI:30616"/>
        <dbReference type="ChEBI" id="CHEBI:57604"/>
        <dbReference type="ChEBI" id="CHEBI:58272"/>
        <dbReference type="ChEBI" id="CHEBI:456216"/>
        <dbReference type="EC" id="2.7.2.3"/>
    </reaction>
</comment>
<dbReference type="UniPathway" id="UPA00109">
    <property type="reaction ID" value="UER00185"/>
</dbReference>
<comment type="similarity">
    <text evidence="4 13 15">Belongs to the phosphoglycerate kinase family.</text>
</comment>
<feature type="binding site" evidence="13">
    <location>
        <position position="121"/>
    </location>
    <ligand>
        <name>substrate</name>
    </ligand>
</feature>